<protein>
    <submittedName>
        <fullName evidence="1">Uncharacterized protein</fullName>
    </submittedName>
</protein>
<dbReference type="Proteomes" id="UP001597319">
    <property type="component" value="Unassembled WGS sequence"/>
</dbReference>
<sequence length="62" mass="6875">MLKNISNLGTTLNRVEQRQINGGKQQDPIISVPDSNIKCYCNGQFVAMVDDVDACLWICGMD</sequence>
<reference evidence="2" key="1">
    <citation type="journal article" date="2019" name="Int. J. Syst. Evol. Microbiol.">
        <title>The Global Catalogue of Microorganisms (GCM) 10K type strain sequencing project: providing services to taxonomists for standard genome sequencing and annotation.</title>
        <authorList>
            <consortium name="The Broad Institute Genomics Platform"/>
            <consortium name="The Broad Institute Genome Sequencing Center for Infectious Disease"/>
            <person name="Wu L."/>
            <person name="Ma J."/>
        </authorList>
    </citation>
    <scope>NUCLEOTIDE SEQUENCE [LARGE SCALE GENOMIC DNA]</scope>
    <source>
        <strain evidence="2">KCTC 52274</strain>
    </source>
</reference>
<gene>
    <name evidence="1" type="ORF">ACFSR1_07325</name>
</gene>
<keyword evidence="2" id="KW-1185">Reference proteome</keyword>
<proteinExistence type="predicted"/>
<evidence type="ECO:0000313" key="1">
    <source>
        <dbReference type="EMBL" id="MFD2562480.1"/>
    </source>
</evidence>
<accession>A0ABW5LD42</accession>
<comment type="caution">
    <text evidence="1">The sequence shown here is derived from an EMBL/GenBank/DDBJ whole genome shotgun (WGS) entry which is preliminary data.</text>
</comment>
<organism evidence="1 2">
    <name type="scientific">Aquimarina rubra</name>
    <dbReference type="NCBI Taxonomy" id="1920033"/>
    <lineage>
        <taxon>Bacteria</taxon>
        <taxon>Pseudomonadati</taxon>
        <taxon>Bacteroidota</taxon>
        <taxon>Flavobacteriia</taxon>
        <taxon>Flavobacteriales</taxon>
        <taxon>Flavobacteriaceae</taxon>
        <taxon>Aquimarina</taxon>
    </lineage>
</organism>
<dbReference type="EMBL" id="JBHULE010000008">
    <property type="protein sequence ID" value="MFD2562480.1"/>
    <property type="molecule type" value="Genomic_DNA"/>
</dbReference>
<dbReference type="RefSeq" id="WP_378291110.1">
    <property type="nucleotide sequence ID" value="NZ_JBHULE010000008.1"/>
</dbReference>
<evidence type="ECO:0000313" key="2">
    <source>
        <dbReference type="Proteomes" id="UP001597319"/>
    </source>
</evidence>
<name>A0ABW5LD42_9FLAO</name>